<dbReference type="Proteomes" id="UP001198893">
    <property type="component" value="Unassembled WGS sequence"/>
</dbReference>
<gene>
    <name evidence="3" type="ORF">LKD47_13205</name>
</gene>
<dbReference type="InterPro" id="IPR050921">
    <property type="entry name" value="T4SS_GSP_E_ATPase"/>
</dbReference>
<proteinExistence type="inferred from homology"/>
<dbReference type="EMBL" id="JAJEQW010000017">
    <property type="protein sequence ID" value="MCC2243234.1"/>
    <property type="molecule type" value="Genomic_DNA"/>
</dbReference>
<reference evidence="3" key="1">
    <citation type="submission" date="2021-10" db="EMBL/GenBank/DDBJ databases">
        <title>Anaerobic single-cell dispensing facilitates the cultivation of human gut bacteria.</title>
        <authorList>
            <person name="Afrizal A."/>
        </authorList>
    </citation>
    <scope>NUCLEOTIDE SEQUENCE</scope>
    <source>
        <strain evidence="3">CLA-AA-H204</strain>
    </source>
</reference>
<sequence length="351" mass="40801">MEPDYFGPLWRYVRNDKITDIDYNGNQLWITDVENERYLIQSHGITEKFVEQFSHRIANEVSKPFNKKNNLLEAETDTLRISIVHESVAISGRSICIRKSMPMLRMQVKKMVEDEYVAVPVLELLTNCVAAKMNFVFCGEPGAGKTECAKFFSQFIPAGERVITIEDNPEWHYSQINPGKDCVELRINTDFDYTKAIKTCLRQNPSWIMLSEARSTEVKSLLECWSTGIRGFTTLHTDDVRKIPDRILNMMESRMDADRMENDVYSYVDVGILLRKKMSAEGKLYRYIDQVCFFVREEGRNEIHMQVVDGNLMVRELPKGLIARMKRHGISEPFDNPMIQHRLEGEGYEKE</sequence>
<dbReference type="PANTHER" id="PTHR30486">
    <property type="entry name" value="TWITCHING MOTILITY PROTEIN PILT"/>
    <property type="match status" value="1"/>
</dbReference>
<accession>A0AAW4WRH0</accession>
<dbReference type="Pfam" id="PF00437">
    <property type="entry name" value="T2SSE"/>
    <property type="match status" value="1"/>
</dbReference>
<evidence type="ECO:0000313" key="3">
    <source>
        <dbReference type="EMBL" id="MCC2243234.1"/>
    </source>
</evidence>
<evidence type="ECO:0000256" key="1">
    <source>
        <dbReference type="ARBA" id="ARBA00006611"/>
    </source>
</evidence>
<organism evidence="3 4">
    <name type="scientific">Roseburia amylophila</name>
    <dbReference type="NCBI Taxonomy" id="2981794"/>
    <lineage>
        <taxon>Bacteria</taxon>
        <taxon>Bacillati</taxon>
        <taxon>Bacillota</taxon>
        <taxon>Clostridia</taxon>
        <taxon>Lachnospirales</taxon>
        <taxon>Lachnospiraceae</taxon>
        <taxon>Roseburia</taxon>
    </lineage>
</organism>
<dbReference type="AlphaFoldDB" id="A0AAW4WRH0"/>
<dbReference type="Gene3D" id="3.40.50.300">
    <property type="entry name" value="P-loop containing nucleotide triphosphate hydrolases"/>
    <property type="match status" value="1"/>
</dbReference>
<comment type="similarity">
    <text evidence="1">Belongs to the GSP E family.</text>
</comment>
<dbReference type="GO" id="GO:0016887">
    <property type="term" value="F:ATP hydrolysis activity"/>
    <property type="evidence" value="ECO:0007669"/>
    <property type="project" value="InterPro"/>
</dbReference>
<evidence type="ECO:0000313" key="4">
    <source>
        <dbReference type="Proteomes" id="UP001198893"/>
    </source>
</evidence>
<comment type="caution">
    <text evidence="3">The sequence shown here is derived from an EMBL/GenBank/DDBJ whole genome shotgun (WGS) entry which is preliminary data.</text>
</comment>
<name>A0AAW4WRH0_9FIRM</name>
<protein>
    <submittedName>
        <fullName evidence="3">CpaF/VirB11 family protein</fullName>
    </submittedName>
</protein>
<evidence type="ECO:0000259" key="2">
    <source>
        <dbReference type="Pfam" id="PF00437"/>
    </source>
</evidence>
<feature type="domain" description="Bacterial type II secretion system protein E" evidence="2">
    <location>
        <begin position="92"/>
        <end position="317"/>
    </location>
</feature>
<dbReference type="PANTHER" id="PTHR30486:SF6">
    <property type="entry name" value="TYPE IV PILUS RETRACTATION ATPASE PILT"/>
    <property type="match status" value="1"/>
</dbReference>
<dbReference type="InterPro" id="IPR027417">
    <property type="entry name" value="P-loop_NTPase"/>
</dbReference>
<dbReference type="Gene3D" id="3.30.450.90">
    <property type="match status" value="1"/>
</dbReference>
<dbReference type="SUPFAM" id="SSF52540">
    <property type="entry name" value="P-loop containing nucleoside triphosphate hydrolases"/>
    <property type="match status" value="1"/>
</dbReference>
<dbReference type="InterPro" id="IPR001482">
    <property type="entry name" value="T2SS/T4SS_dom"/>
</dbReference>